<dbReference type="Proteomes" id="UP001451571">
    <property type="component" value="Chromosome"/>
</dbReference>
<dbReference type="RefSeq" id="WP_342758334.1">
    <property type="nucleotide sequence ID" value="NZ_CP146256.1"/>
</dbReference>
<name>A0ABZ3EWW8_9FIRM</name>
<dbReference type="EMBL" id="CP146256">
    <property type="protein sequence ID" value="XAH74753.1"/>
    <property type="molecule type" value="Genomic_DNA"/>
</dbReference>
<protein>
    <submittedName>
        <fullName evidence="1">Uncharacterized protein</fullName>
    </submittedName>
</protein>
<evidence type="ECO:0000313" key="2">
    <source>
        <dbReference type="Proteomes" id="UP001451571"/>
    </source>
</evidence>
<gene>
    <name evidence="1" type="ORF">V6984_03015</name>
</gene>
<organism evidence="1 2">
    <name type="scientific">Kineothrix sedimenti</name>
    <dbReference type="NCBI Taxonomy" id="3123317"/>
    <lineage>
        <taxon>Bacteria</taxon>
        <taxon>Bacillati</taxon>
        <taxon>Bacillota</taxon>
        <taxon>Clostridia</taxon>
        <taxon>Lachnospirales</taxon>
        <taxon>Lachnospiraceae</taxon>
        <taxon>Kineothrix</taxon>
    </lineage>
</organism>
<proteinExistence type="predicted"/>
<evidence type="ECO:0000313" key="1">
    <source>
        <dbReference type="EMBL" id="XAH74753.1"/>
    </source>
</evidence>
<sequence length="66" mass="7789">MSEKAIVHKVPEKVKRQSIETLKVRKETMEYLRQNGFKTIGDIVKRQDEIPSEFRGNIYAYIMFGI</sequence>
<reference evidence="1 2" key="1">
    <citation type="submission" date="2024-02" db="EMBL/GenBank/DDBJ databases">
        <title>Bacterial strain from lacustrine sediment.</title>
        <authorList>
            <person name="Petit C."/>
            <person name="Fadhlaoui K."/>
        </authorList>
    </citation>
    <scope>NUCLEOTIDE SEQUENCE [LARGE SCALE GENOMIC DNA]</scope>
    <source>
        <strain evidence="1 2">IPX-CK</strain>
    </source>
</reference>
<accession>A0ABZ3EWW8</accession>
<keyword evidence="2" id="KW-1185">Reference proteome</keyword>